<name>A0A8J4ELB7_9ACTN</name>
<dbReference type="InterPro" id="IPR015797">
    <property type="entry name" value="NUDIX_hydrolase-like_dom_sf"/>
</dbReference>
<evidence type="ECO:0000313" key="5">
    <source>
        <dbReference type="Proteomes" id="UP000614996"/>
    </source>
</evidence>
<evidence type="ECO:0000313" key="4">
    <source>
        <dbReference type="EMBL" id="GIL25434.1"/>
    </source>
</evidence>
<dbReference type="Pfam" id="PF00293">
    <property type="entry name" value="NUDIX"/>
    <property type="match status" value="1"/>
</dbReference>
<organism evidence="4 5">
    <name type="scientific">Actinocatenispora comari</name>
    <dbReference type="NCBI Taxonomy" id="2807577"/>
    <lineage>
        <taxon>Bacteria</taxon>
        <taxon>Bacillati</taxon>
        <taxon>Actinomycetota</taxon>
        <taxon>Actinomycetes</taxon>
        <taxon>Micromonosporales</taxon>
        <taxon>Micromonosporaceae</taxon>
        <taxon>Actinocatenispora</taxon>
    </lineage>
</organism>
<dbReference type="InterPro" id="IPR020084">
    <property type="entry name" value="NUDIX_hydrolase_CS"/>
</dbReference>
<evidence type="ECO:0000256" key="2">
    <source>
        <dbReference type="ARBA" id="ARBA00022801"/>
    </source>
</evidence>
<dbReference type="GO" id="GO:0016787">
    <property type="term" value="F:hydrolase activity"/>
    <property type="evidence" value="ECO:0007669"/>
    <property type="project" value="UniProtKB-KW"/>
</dbReference>
<dbReference type="Proteomes" id="UP000614996">
    <property type="component" value="Unassembled WGS sequence"/>
</dbReference>
<dbReference type="Gene3D" id="3.90.79.10">
    <property type="entry name" value="Nucleoside Triphosphate Pyrophosphohydrolase"/>
    <property type="match status" value="1"/>
</dbReference>
<dbReference type="InterPro" id="IPR000086">
    <property type="entry name" value="NUDIX_hydrolase_dom"/>
</dbReference>
<accession>A0A8J4ELB7</accession>
<dbReference type="CDD" id="cd02883">
    <property type="entry name" value="NUDIX_Hydrolase"/>
    <property type="match status" value="1"/>
</dbReference>
<dbReference type="PROSITE" id="PS51462">
    <property type="entry name" value="NUDIX"/>
    <property type="match status" value="1"/>
</dbReference>
<dbReference type="AlphaFoldDB" id="A0A8J4ELB7"/>
<comment type="cofactor">
    <cofactor evidence="1">
        <name>Mg(2+)</name>
        <dbReference type="ChEBI" id="CHEBI:18420"/>
    </cofactor>
</comment>
<dbReference type="RefSeq" id="WP_207123048.1">
    <property type="nucleotide sequence ID" value="NZ_BOPO01000006.1"/>
</dbReference>
<gene>
    <name evidence="4" type="ORF">NUM_06890</name>
</gene>
<proteinExistence type="predicted"/>
<feature type="domain" description="Nudix hydrolase" evidence="3">
    <location>
        <begin position="6"/>
        <end position="133"/>
    </location>
</feature>
<comment type="caution">
    <text evidence="4">The sequence shown here is derived from an EMBL/GenBank/DDBJ whole genome shotgun (WGS) entry which is preliminary data.</text>
</comment>
<protein>
    <recommendedName>
        <fullName evidence="3">Nudix hydrolase domain-containing protein</fullName>
    </recommendedName>
</protein>
<dbReference type="PANTHER" id="PTHR43046">
    <property type="entry name" value="GDP-MANNOSE MANNOSYL HYDROLASE"/>
    <property type="match status" value="1"/>
</dbReference>
<dbReference type="PANTHER" id="PTHR43046:SF16">
    <property type="entry name" value="ADP-RIBOSE PYROPHOSPHATASE YJHB-RELATED"/>
    <property type="match status" value="1"/>
</dbReference>
<dbReference type="PROSITE" id="PS00893">
    <property type="entry name" value="NUDIX_BOX"/>
    <property type="match status" value="1"/>
</dbReference>
<keyword evidence="5" id="KW-1185">Reference proteome</keyword>
<evidence type="ECO:0000256" key="1">
    <source>
        <dbReference type="ARBA" id="ARBA00001946"/>
    </source>
</evidence>
<dbReference type="SUPFAM" id="SSF55811">
    <property type="entry name" value="Nudix"/>
    <property type="match status" value="1"/>
</dbReference>
<keyword evidence="2" id="KW-0378">Hydrolase</keyword>
<dbReference type="EMBL" id="BOPO01000006">
    <property type="protein sequence ID" value="GIL25434.1"/>
    <property type="molecule type" value="Genomic_DNA"/>
</dbReference>
<evidence type="ECO:0000259" key="3">
    <source>
        <dbReference type="PROSITE" id="PS51462"/>
    </source>
</evidence>
<sequence length="154" mass="17005">MEDSGQIVVRCSAAVFRGRDVLLVQRTDLGPGDWVLPGGNPAPGETLTACVLREVAEECGLTIHDPRIAFLLEVIHPGTRNRTIDIVFTVSEPIWPPPPRPVEHDRIPRFVPVDALAELTLRPPLEHQLRQLVANDLSATAPYLGDLWQLGVDR</sequence>
<reference evidence="5" key="1">
    <citation type="journal article" date="2021" name="Int. J. Syst. Evol. Microbiol.">
        <title>Actinocatenispora comari sp. nov., an endophytic actinomycete isolated from aerial parts of Comarum salesowianum.</title>
        <authorList>
            <person name="Oyunbileg N."/>
            <person name="Iizaka Y."/>
            <person name="Hamada M."/>
            <person name="Davaapurev B.O."/>
            <person name="Fukumoto A."/>
            <person name="Tsetseg B."/>
            <person name="Kato F."/>
            <person name="Tamura T."/>
            <person name="Batkhuu J."/>
            <person name="Anzai Y."/>
        </authorList>
    </citation>
    <scope>NUCLEOTIDE SEQUENCE [LARGE SCALE GENOMIC DNA]</scope>
    <source>
        <strain evidence="5">NUM-2625</strain>
    </source>
</reference>